<name>L7JVV4_TRAHO</name>
<dbReference type="InParanoid" id="L7JVV4"/>
<evidence type="ECO:0000313" key="2">
    <source>
        <dbReference type="Proteomes" id="UP000011185"/>
    </source>
</evidence>
<dbReference type="EMBL" id="JH993943">
    <property type="protein sequence ID" value="ELQ75559.1"/>
    <property type="molecule type" value="Genomic_DNA"/>
</dbReference>
<dbReference type="Proteomes" id="UP000011185">
    <property type="component" value="Unassembled WGS sequence"/>
</dbReference>
<dbReference type="HOGENOM" id="CLU_3401324_0_0_1"/>
<reference evidence="1 2" key="1">
    <citation type="journal article" date="2012" name="PLoS Pathog.">
        <title>The genome of the obligate intracellular parasite Trachipleistophora hominis: new insights into microsporidian genome dynamics and reductive evolution.</title>
        <authorList>
            <person name="Heinz E."/>
            <person name="Williams T.A."/>
            <person name="Nakjang S."/>
            <person name="Noel C.J."/>
            <person name="Swan D.C."/>
            <person name="Goldberg A.V."/>
            <person name="Harris S.R."/>
            <person name="Weinmaier T."/>
            <person name="Markert S."/>
            <person name="Becher D."/>
            <person name="Bernhardt J."/>
            <person name="Dagan T."/>
            <person name="Hacker C."/>
            <person name="Lucocq J.M."/>
            <person name="Schweder T."/>
            <person name="Rattei T."/>
            <person name="Hall N."/>
            <person name="Hirt R.P."/>
            <person name="Embley T.M."/>
        </authorList>
    </citation>
    <scope>NUCLEOTIDE SEQUENCE [LARGE SCALE GENOMIC DNA]</scope>
</reference>
<evidence type="ECO:0000313" key="1">
    <source>
        <dbReference type="EMBL" id="ELQ75559.1"/>
    </source>
</evidence>
<proteinExistence type="predicted"/>
<sequence length="31" mass="3657">VLRNILGVAEDRMDVESVYAYFKGKYERYDG</sequence>
<gene>
    <name evidence="1" type="ORF">THOM_1492</name>
</gene>
<dbReference type="VEuPathDB" id="MicrosporidiaDB:THOM_1492"/>
<keyword evidence="2" id="KW-1185">Reference proteome</keyword>
<dbReference type="AlphaFoldDB" id="L7JVV4"/>
<protein>
    <submittedName>
        <fullName evidence="1">Uncharacterized protein</fullName>
    </submittedName>
</protein>
<feature type="non-terminal residue" evidence="1">
    <location>
        <position position="1"/>
    </location>
</feature>
<accession>L7JVV4</accession>
<organism evidence="1 2">
    <name type="scientific">Trachipleistophora hominis</name>
    <name type="common">Microsporidian parasite</name>
    <dbReference type="NCBI Taxonomy" id="72359"/>
    <lineage>
        <taxon>Eukaryota</taxon>
        <taxon>Fungi</taxon>
        <taxon>Fungi incertae sedis</taxon>
        <taxon>Microsporidia</taxon>
        <taxon>Pleistophoridae</taxon>
        <taxon>Trachipleistophora</taxon>
    </lineage>
</organism>